<organism evidence="2 3">
    <name type="scientific">Drosophila simulans</name>
    <name type="common">Fruit fly</name>
    <dbReference type="NCBI Taxonomy" id="7240"/>
    <lineage>
        <taxon>Eukaryota</taxon>
        <taxon>Metazoa</taxon>
        <taxon>Ecdysozoa</taxon>
        <taxon>Arthropoda</taxon>
        <taxon>Hexapoda</taxon>
        <taxon>Insecta</taxon>
        <taxon>Pterygota</taxon>
        <taxon>Neoptera</taxon>
        <taxon>Endopterygota</taxon>
        <taxon>Diptera</taxon>
        <taxon>Brachycera</taxon>
        <taxon>Muscomorpha</taxon>
        <taxon>Ephydroidea</taxon>
        <taxon>Drosophilidae</taxon>
        <taxon>Drosophila</taxon>
        <taxon>Sophophora</taxon>
    </lineage>
</organism>
<dbReference type="OMA" id="EHINRAQ"/>
<feature type="domain" description="BACK" evidence="1">
    <location>
        <begin position="166"/>
        <end position="267"/>
    </location>
</feature>
<dbReference type="Proteomes" id="UP000000304">
    <property type="component" value="Chromosome X"/>
</dbReference>
<dbReference type="PANTHER" id="PTHR22667:SF0">
    <property type="entry name" value="AT01380P-RELATED"/>
    <property type="match status" value="1"/>
</dbReference>
<keyword evidence="3" id="KW-1185">Reference proteome</keyword>
<evidence type="ECO:0000259" key="1">
    <source>
        <dbReference type="SMART" id="SM00875"/>
    </source>
</evidence>
<dbReference type="PANTHER" id="PTHR22667">
    <property type="entry name" value="AT01380P-RELATED"/>
    <property type="match status" value="1"/>
</dbReference>
<dbReference type="Pfam" id="PF07707">
    <property type="entry name" value="BACK"/>
    <property type="match status" value="1"/>
</dbReference>
<protein>
    <submittedName>
        <fullName evidence="2">GD16301</fullName>
    </submittedName>
</protein>
<evidence type="ECO:0000313" key="3">
    <source>
        <dbReference type="Proteomes" id="UP000000304"/>
    </source>
</evidence>
<proteinExistence type="predicted"/>
<dbReference type="AlphaFoldDB" id="B4R4G9"/>
<reference evidence="2 3" key="1">
    <citation type="journal article" date="2007" name="Nature">
        <title>Evolution of genes and genomes on the Drosophila phylogeny.</title>
        <authorList>
            <consortium name="Drosophila 12 Genomes Consortium"/>
            <person name="Clark A.G."/>
            <person name="Eisen M.B."/>
            <person name="Smith D.R."/>
            <person name="Bergman C.M."/>
            <person name="Oliver B."/>
            <person name="Markow T.A."/>
            <person name="Kaufman T.C."/>
            <person name="Kellis M."/>
            <person name="Gelbart W."/>
            <person name="Iyer V.N."/>
            <person name="Pollard D.A."/>
            <person name="Sackton T.B."/>
            <person name="Larracuente A.M."/>
            <person name="Singh N.D."/>
            <person name="Abad J.P."/>
            <person name="Abt D.N."/>
            <person name="Adryan B."/>
            <person name="Aguade M."/>
            <person name="Akashi H."/>
            <person name="Anderson W.W."/>
            <person name="Aquadro C.F."/>
            <person name="Ardell D.H."/>
            <person name="Arguello R."/>
            <person name="Artieri C.G."/>
            <person name="Barbash D.A."/>
            <person name="Barker D."/>
            <person name="Barsanti P."/>
            <person name="Batterham P."/>
            <person name="Batzoglou S."/>
            <person name="Begun D."/>
            <person name="Bhutkar A."/>
            <person name="Blanco E."/>
            <person name="Bosak S.A."/>
            <person name="Bradley R.K."/>
            <person name="Brand A.D."/>
            <person name="Brent M.R."/>
            <person name="Brooks A.N."/>
            <person name="Brown R.H."/>
            <person name="Butlin R.K."/>
            <person name="Caggese C."/>
            <person name="Calvi B.R."/>
            <person name="Bernardo de Carvalho A."/>
            <person name="Caspi A."/>
            <person name="Castrezana S."/>
            <person name="Celniker S.E."/>
            <person name="Chang J.L."/>
            <person name="Chapple C."/>
            <person name="Chatterji S."/>
            <person name="Chinwalla A."/>
            <person name="Civetta A."/>
            <person name="Clifton S.W."/>
            <person name="Comeron J.M."/>
            <person name="Costello J.C."/>
            <person name="Coyne J.A."/>
            <person name="Daub J."/>
            <person name="David R.G."/>
            <person name="Delcher A.L."/>
            <person name="Delehaunty K."/>
            <person name="Do C.B."/>
            <person name="Ebling H."/>
            <person name="Edwards K."/>
            <person name="Eickbush T."/>
            <person name="Evans J.D."/>
            <person name="Filipski A."/>
            <person name="Findeiss S."/>
            <person name="Freyhult E."/>
            <person name="Fulton L."/>
            <person name="Fulton R."/>
            <person name="Garcia A.C."/>
            <person name="Gardiner A."/>
            <person name="Garfield D.A."/>
            <person name="Garvin B.E."/>
            <person name="Gibson G."/>
            <person name="Gilbert D."/>
            <person name="Gnerre S."/>
            <person name="Godfrey J."/>
            <person name="Good R."/>
            <person name="Gotea V."/>
            <person name="Gravely B."/>
            <person name="Greenberg A.J."/>
            <person name="Griffiths-Jones S."/>
            <person name="Gross S."/>
            <person name="Guigo R."/>
            <person name="Gustafson E.A."/>
            <person name="Haerty W."/>
            <person name="Hahn M.W."/>
            <person name="Halligan D.L."/>
            <person name="Halpern A.L."/>
            <person name="Halter G.M."/>
            <person name="Han M.V."/>
            <person name="Heger A."/>
            <person name="Hillier L."/>
            <person name="Hinrichs A.S."/>
            <person name="Holmes I."/>
            <person name="Hoskins R.A."/>
            <person name="Hubisz M.J."/>
            <person name="Hultmark D."/>
            <person name="Huntley M.A."/>
            <person name="Jaffe D.B."/>
            <person name="Jagadeeshan S."/>
            <person name="Jeck W.R."/>
            <person name="Johnson J."/>
            <person name="Jones C.D."/>
            <person name="Jordan W.C."/>
            <person name="Karpen G.H."/>
            <person name="Kataoka E."/>
            <person name="Keightley P.D."/>
            <person name="Kheradpour P."/>
            <person name="Kirkness E.F."/>
            <person name="Koerich L.B."/>
            <person name="Kristiansen K."/>
            <person name="Kudrna D."/>
            <person name="Kulathinal R.J."/>
            <person name="Kumar S."/>
            <person name="Kwok R."/>
            <person name="Lander E."/>
            <person name="Langley C.H."/>
            <person name="Lapoint R."/>
            <person name="Lazzaro B.P."/>
            <person name="Lee S.J."/>
            <person name="Levesque L."/>
            <person name="Li R."/>
            <person name="Lin C.F."/>
            <person name="Lin M.F."/>
            <person name="Lindblad-Toh K."/>
            <person name="Llopart A."/>
            <person name="Long M."/>
            <person name="Low L."/>
            <person name="Lozovsky E."/>
            <person name="Lu J."/>
            <person name="Luo M."/>
            <person name="Machado C.A."/>
            <person name="Makalowski W."/>
            <person name="Marzo M."/>
            <person name="Matsuda M."/>
            <person name="Matzkin L."/>
            <person name="McAllister B."/>
            <person name="McBride C.S."/>
            <person name="McKernan B."/>
            <person name="McKernan K."/>
            <person name="Mendez-Lago M."/>
            <person name="Minx P."/>
            <person name="Mollenhauer M.U."/>
            <person name="Montooth K."/>
            <person name="Mount S.M."/>
            <person name="Mu X."/>
            <person name="Myers E."/>
            <person name="Negre B."/>
            <person name="Newfeld S."/>
            <person name="Nielsen R."/>
            <person name="Noor M.A."/>
            <person name="O'Grady P."/>
            <person name="Pachter L."/>
            <person name="Papaceit M."/>
            <person name="Parisi M.J."/>
            <person name="Parisi M."/>
            <person name="Parts L."/>
            <person name="Pedersen J.S."/>
            <person name="Pesole G."/>
            <person name="Phillippy A.M."/>
            <person name="Ponting C.P."/>
            <person name="Pop M."/>
            <person name="Porcelli D."/>
            <person name="Powell J.R."/>
            <person name="Prohaska S."/>
            <person name="Pruitt K."/>
            <person name="Puig M."/>
            <person name="Quesneville H."/>
            <person name="Ram K.R."/>
            <person name="Rand D."/>
            <person name="Rasmussen M.D."/>
            <person name="Reed L.K."/>
            <person name="Reenan R."/>
            <person name="Reily A."/>
            <person name="Remington K.A."/>
            <person name="Rieger T.T."/>
            <person name="Ritchie M.G."/>
            <person name="Robin C."/>
            <person name="Rogers Y.H."/>
            <person name="Rohde C."/>
            <person name="Rozas J."/>
            <person name="Rubenfield M.J."/>
            <person name="Ruiz A."/>
            <person name="Russo S."/>
            <person name="Salzberg S.L."/>
            <person name="Sanchez-Gracia A."/>
            <person name="Saranga D.J."/>
            <person name="Sato H."/>
            <person name="Schaeffer S.W."/>
            <person name="Schatz M.C."/>
            <person name="Schlenke T."/>
            <person name="Schwartz R."/>
            <person name="Segarra C."/>
            <person name="Singh R.S."/>
            <person name="Sirot L."/>
            <person name="Sirota M."/>
            <person name="Sisneros N.B."/>
            <person name="Smith C.D."/>
            <person name="Smith T.F."/>
            <person name="Spieth J."/>
            <person name="Stage D.E."/>
            <person name="Stark A."/>
            <person name="Stephan W."/>
            <person name="Strausberg R.L."/>
            <person name="Strempel S."/>
            <person name="Sturgill D."/>
            <person name="Sutton G."/>
            <person name="Sutton G.G."/>
            <person name="Tao W."/>
            <person name="Teichmann S."/>
            <person name="Tobari Y.N."/>
            <person name="Tomimura Y."/>
            <person name="Tsolas J.M."/>
            <person name="Valente V.L."/>
            <person name="Venter E."/>
            <person name="Venter J.C."/>
            <person name="Vicario S."/>
            <person name="Vieira F.G."/>
            <person name="Vilella A.J."/>
            <person name="Villasante A."/>
            <person name="Walenz B."/>
            <person name="Wang J."/>
            <person name="Wasserman M."/>
            <person name="Watts T."/>
            <person name="Wilson D."/>
            <person name="Wilson R.K."/>
            <person name="Wing R.A."/>
            <person name="Wolfner M.F."/>
            <person name="Wong A."/>
            <person name="Wong G.K."/>
            <person name="Wu C.I."/>
            <person name="Wu G."/>
            <person name="Yamamoto D."/>
            <person name="Yang H.P."/>
            <person name="Yang S.P."/>
            <person name="Yorke J.A."/>
            <person name="Yoshida K."/>
            <person name="Zdobnov E."/>
            <person name="Zhang P."/>
            <person name="Zhang Y."/>
            <person name="Zimin A.V."/>
            <person name="Baldwin J."/>
            <person name="Abdouelleil A."/>
            <person name="Abdulkadir J."/>
            <person name="Abebe A."/>
            <person name="Abera B."/>
            <person name="Abreu J."/>
            <person name="Acer S.C."/>
            <person name="Aftuck L."/>
            <person name="Alexander A."/>
            <person name="An P."/>
            <person name="Anderson E."/>
            <person name="Anderson S."/>
            <person name="Arachi H."/>
            <person name="Azer M."/>
            <person name="Bachantsang P."/>
            <person name="Barry A."/>
            <person name="Bayul T."/>
            <person name="Berlin A."/>
            <person name="Bessette D."/>
            <person name="Bloom T."/>
            <person name="Blye J."/>
            <person name="Boguslavskiy L."/>
            <person name="Bonnet C."/>
            <person name="Boukhgalter B."/>
            <person name="Bourzgui I."/>
            <person name="Brown A."/>
            <person name="Cahill P."/>
            <person name="Channer S."/>
            <person name="Cheshatsang Y."/>
            <person name="Chuda L."/>
            <person name="Citroen M."/>
            <person name="Collymore A."/>
            <person name="Cooke P."/>
            <person name="Costello M."/>
            <person name="D'Aco K."/>
            <person name="Daza R."/>
            <person name="De Haan G."/>
            <person name="DeGray S."/>
            <person name="DeMaso C."/>
            <person name="Dhargay N."/>
            <person name="Dooley K."/>
            <person name="Dooley E."/>
            <person name="Doricent M."/>
            <person name="Dorje P."/>
            <person name="Dorjee K."/>
            <person name="Dupes A."/>
            <person name="Elong R."/>
            <person name="Falk J."/>
            <person name="Farina A."/>
            <person name="Faro S."/>
            <person name="Ferguson D."/>
            <person name="Fisher S."/>
            <person name="Foley C.D."/>
            <person name="Franke A."/>
            <person name="Friedrich D."/>
            <person name="Gadbois L."/>
            <person name="Gearin G."/>
            <person name="Gearin C.R."/>
            <person name="Giannoukos G."/>
            <person name="Goode T."/>
            <person name="Graham J."/>
            <person name="Grandbois E."/>
            <person name="Grewal S."/>
            <person name="Gyaltsen K."/>
            <person name="Hafez N."/>
            <person name="Hagos B."/>
            <person name="Hall J."/>
            <person name="Henson C."/>
            <person name="Hollinger A."/>
            <person name="Honan T."/>
            <person name="Huard M.D."/>
            <person name="Hughes L."/>
            <person name="Hurhula B."/>
            <person name="Husby M.E."/>
            <person name="Kamat A."/>
            <person name="Kanga B."/>
            <person name="Kashin S."/>
            <person name="Khazanovich D."/>
            <person name="Kisner P."/>
            <person name="Lance K."/>
            <person name="Lara M."/>
            <person name="Lee W."/>
            <person name="Lennon N."/>
            <person name="Letendre F."/>
            <person name="LeVine R."/>
            <person name="Lipovsky A."/>
            <person name="Liu X."/>
            <person name="Liu J."/>
            <person name="Liu S."/>
            <person name="Lokyitsang T."/>
            <person name="Lokyitsang Y."/>
            <person name="Lubonja R."/>
            <person name="Lui A."/>
            <person name="MacDonald P."/>
            <person name="Magnisalis V."/>
            <person name="Maru K."/>
            <person name="Matthews C."/>
            <person name="McCusker W."/>
            <person name="McDonough S."/>
            <person name="Mehta T."/>
            <person name="Meldrim J."/>
            <person name="Meneus L."/>
            <person name="Mihai O."/>
            <person name="Mihalev A."/>
            <person name="Mihova T."/>
            <person name="Mittelman R."/>
            <person name="Mlenga V."/>
            <person name="Montmayeur A."/>
            <person name="Mulrain L."/>
            <person name="Navidi A."/>
            <person name="Naylor J."/>
            <person name="Negash T."/>
            <person name="Nguyen T."/>
            <person name="Nguyen N."/>
            <person name="Nicol R."/>
            <person name="Norbu C."/>
            <person name="Norbu N."/>
            <person name="Novod N."/>
            <person name="O'Neill B."/>
            <person name="Osman S."/>
            <person name="Markiewicz E."/>
            <person name="Oyono O.L."/>
            <person name="Patti C."/>
            <person name="Phunkhang P."/>
            <person name="Pierre F."/>
            <person name="Priest M."/>
            <person name="Raghuraman S."/>
            <person name="Rege F."/>
            <person name="Reyes R."/>
            <person name="Rise C."/>
            <person name="Rogov P."/>
            <person name="Ross K."/>
            <person name="Ryan E."/>
            <person name="Settipalli S."/>
            <person name="Shea T."/>
            <person name="Sherpa N."/>
            <person name="Shi L."/>
            <person name="Shih D."/>
            <person name="Sparrow T."/>
            <person name="Spaulding J."/>
            <person name="Stalker J."/>
            <person name="Stange-Thomann N."/>
            <person name="Stavropoulos S."/>
            <person name="Stone C."/>
            <person name="Strader C."/>
            <person name="Tesfaye S."/>
            <person name="Thomson T."/>
            <person name="Thoulutsang Y."/>
            <person name="Thoulutsang D."/>
            <person name="Topham K."/>
            <person name="Topping I."/>
            <person name="Tsamla T."/>
            <person name="Vassiliev H."/>
            <person name="Vo A."/>
            <person name="Wangchuk T."/>
            <person name="Wangdi T."/>
            <person name="Weiand M."/>
            <person name="Wilkinson J."/>
            <person name="Wilson A."/>
            <person name="Yadav S."/>
            <person name="Young G."/>
            <person name="Yu Q."/>
            <person name="Zembek L."/>
            <person name="Zhong D."/>
            <person name="Zimmer A."/>
            <person name="Zwirko Z."/>
            <person name="Jaffe D.B."/>
            <person name="Alvarez P."/>
            <person name="Brockman W."/>
            <person name="Butler J."/>
            <person name="Chin C."/>
            <person name="Gnerre S."/>
            <person name="Grabherr M."/>
            <person name="Kleber M."/>
            <person name="Mauceli E."/>
            <person name="MacCallum I."/>
        </authorList>
    </citation>
    <scope>NUCLEOTIDE SEQUENCE [LARGE SCALE GENOMIC DNA]</scope>
    <source>
        <strain evidence="3">white501</strain>
    </source>
</reference>
<dbReference type="Gene3D" id="1.25.40.420">
    <property type="match status" value="1"/>
</dbReference>
<evidence type="ECO:0000313" key="2">
    <source>
        <dbReference type="EMBL" id="EDX17059.1"/>
    </source>
</evidence>
<dbReference type="SMART" id="SM00875">
    <property type="entry name" value="BACK"/>
    <property type="match status" value="1"/>
</dbReference>
<dbReference type="EMBL" id="CM000366">
    <property type="protein sequence ID" value="EDX17059.1"/>
    <property type="molecule type" value="Genomic_DNA"/>
</dbReference>
<dbReference type="PhylomeDB" id="B4R4G9"/>
<name>B4R4G9_DROSI</name>
<dbReference type="OrthoDB" id="6350321at2759"/>
<accession>B4R4G9</accession>
<dbReference type="InterPro" id="IPR011705">
    <property type="entry name" value="BACK"/>
</dbReference>
<dbReference type="HOGENOM" id="CLU_492825_0_0_1"/>
<dbReference type="STRING" id="7240.B4R4G9"/>
<gene>
    <name evidence="2" type="primary">Dsim\GD16301</name>
    <name evidence="2" type="ORF">Dsim_GD16301</name>
</gene>
<sequence>MEHINRAQNLNGSARPALTSELAFNSVVPWNNEIFLSPPTHRRHGEAIQPGTDEMDFREAMGAMTRVCIGTSTFWCTSSLLQCHSNYFYRYICPVNCFREGIDLIAVGFRSAYTWMRRQERLDPFMQPDKLMTLLHTAVQLEMPALKALCYEQLCTDRFREESAFQVYLRALKYAQLEELRKLMLQRIGAAFLSVLGSDDFLRMPVEDVMTMLQQGALGVNTELEVLVAIIRWLSCQTKCIATAAPQLLGCLRFTLLPMAILQKLWLCAMTPPVPDEPFMNVVRSNIHIRERISCAITVAQVQQLHTRRRDFLAFCRSKCLLVDVPREWIYDEECPYHLPRPGAPYTQVVCAEVISKYAIEKAQQLTETVKRWPRRACTYLPPSDDLQTISELPEDKDDEQADIFAWLSAPELPEWPPLPEDGERYIIRHFRGIRLLLNEMVDDQHRTTDYWEELGRRIQNLEREGASMPGVITTGASRLIFPTAMTYAAQEAAQEERFRNMDSELRAKNLDTIDAYYFLHVCRMKLLVPPKANVSTENSTTEEHVRPMESFVLDTERMIEALPF</sequence>